<keyword evidence="11" id="KW-0408">Iron</keyword>
<keyword evidence="8" id="KW-0521">NADP</keyword>
<sequence>MTDNKHILANSAKCPFSPMSANGCSSPSTQSADGAELLWSPQINSVELRNYQTNQTTQVTGPFSKIYGDCRHHVCTSTFMALPAHNQQKQSASKMMIDEIELKSPDYIRKEAYDYMAIFHNENKTSDADYERRLQQIDLELTETGTYKQTKEELEYGCQLSWRNAGRCINRLFWRSLIIIDCRHVKTNDEMFKEICDHIRFAYNGGTL</sequence>
<evidence type="ECO:0000256" key="8">
    <source>
        <dbReference type="ARBA" id="ARBA00022857"/>
    </source>
</evidence>
<keyword evidence="5" id="KW-0349">Heme</keyword>
<evidence type="ECO:0000256" key="1">
    <source>
        <dbReference type="ARBA" id="ARBA00001917"/>
    </source>
</evidence>
<dbReference type="InterPro" id="IPR036119">
    <property type="entry name" value="NOS_N_sf"/>
</dbReference>
<dbReference type="GO" id="GO:0006809">
    <property type="term" value="P:nitric oxide biosynthetic process"/>
    <property type="evidence" value="ECO:0007669"/>
    <property type="project" value="InterPro"/>
</dbReference>
<organism evidence="13 14">
    <name type="scientific">Adineta ricciae</name>
    <name type="common">Rotifer</name>
    <dbReference type="NCBI Taxonomy" id="249248"/>
    <lineage>
        <taxon>Eukaryota</taxon>
        <taxon>Metazoa</taxon>
        <taxon>Spiralia</taxon>
        <taxon>Gnathifera</taxon>
        <taxon>Rotifera</taxon>
        <taxon>Eurotatoria</taxon>
        <taxon>Bdelloidea</taxon>
        <taxon>Adinetida</taxon>
        <taxon>Adinetidae</taxon>
        <taxon>Adineta</taxon>
    </lineage>
</organism>
<keyword evidence="6" id="KW-0288">FMN</keyword>
<keyword evidence="7" id="KW-0479">Metal-binding</keyword>
<evidence type="ECO:0000313" key="14">
    <source>
        <dbReference type="Proteomes" id="UP000663828"/>
    </source>
</evidence>
<comment type="caution">
    <text evidence="13">The sequence shown here is derived from an EMBL/GenBank/DDBJ whole genome shotgun (WGS) entry which is preliminary data.</text>
</comment>
<evidence type="ECO:0000256" key="11">
    <source>
        <dbReference type="ARBA" id="ARBA00023004"/>
    </source>
</evidence>
<dbReference type="InterPro" id="IPR004030">
    <property type="entry name" value="NOS_N"/>
</dbReference>
<evidence type="ECO:0000256" key="7">
    <source>
        <dbReference type="ARBA" id="ARBA00022723"/>
    </source>
</evidence>
<dbReference type="Pfam" id="PF02898">
    <property type="entry name" value="NO_synthase"/>
    <property type="match status" value="1"/>
</dbReference>
<comment type="similarity">
    <text evidence="3">Belongs to the NOS family.</text>
</comment>
<comment type="cofactor">
    <cofactor evidence="1">
        <name>FMN</name>
        <dbReference type="ChEBI" id="CHEBI:58210"/>
    </cofactor>
</comment>
<dbReference type="Proteomes" id="UP000663828">
    <property type="component" value="Unassembled WGS sequence"/>
</dbReference>
<name>A0A816ATM4_ADIRI</name>
<dbReference type="AlphaFoldDB" id="A0A816ATM4"/>
<comment type="cofactor">
    <cofactor evidence="2">
        <name>heme b</name>
        <dbReference type="ChEBI" id="CHEBI:60344"/>
    </cofactor>
</comment>
<protein>
    <recommendedName>
        <fullName evidence="4">nitric-oxide synthase (NADPH)</fullName>
        <ecNumber evidence="4">1.14.13.39</ecNumber>
    </recommendedName>
</protein>
<dbReference type="EMBL" id="CAJNOR010006706">
    <property type="protein sequence ID" value="CAF1601658.1"/>
    <property type="molecule type" value="Genomic_DNA"/>
</dbReference>
<dbReference type="GO" id="GO:0046872">
    <property type="term" value="F:metal ion binding"/>
    <property type="evidence" value="ECO:0007669"/>
    <property type="project" value="UniProtKB-KW"/>
</dbReference>
<dbReference type="Gene3D" id="3.90.340.10">
    <property type="entry name" value="Nitric Oxide Synthase, Chain A, domain 1"/>
    <property type="match status" value="1"/>
</dbReference>
<dbReference type="GO" id="GO:0005516">
    <property type="term" value="F:calmodulin binding"/>
    <property type="evidence" value="ECO:0007669"/>
    <property type="project" value="UniProtKB-KW"/>
</dbReference>
<feature type="non-terminal residue" evidence="13">
    <location>
        <position position="208"/>
    </location>
</feature>
<keyword evidence="10" id="KW-0560">Oxidoreductase</keyword>
<reference evidence="13" key="1">
    <citation type="submission" date="2021-02" db="EMBL/GenBank/DDBJ databases">
        <authorList>
            <person name="Nowell W R."/>
        </authorList>
    </citation>
    <scope>NUCLEOTIDE SEQUENCE</scope>
</reference>
<evidence type="ECO:0000256" key="3">
    <source>
        <dbReference type="ARBA" id="ARBA00006267"/>
    </source>
</evidence>
<keyword evidence="6" id="KW-0285">Flavoprotein</keyword>
<evidence type="ECO:0000259" key="12">
    <source>
        <dbReference type="Pfam" id="PF02898"/>
    </source>
</evidence>
<dbReference type="InterPro" id="IPR050607">
    <property type="entry name" value="NOS"/>
</dbReference>
<keyword evidence="9" id="KW-0112">Calmodulin-binding</keyword>
<dbReference type="GO" id="GO:0004517">
    <property type="term" value="F:nitric-oxide synthase activity"/>
    <property type="evidence" value="ECO:0007669"/>
    <property type="project" value="UniProtKB-EC"/>
</dbReference>
<dbReference type="PANTHER" id="PTHR43410:SF1">
    <property type="entry name" value="NITRIC OXIDE SYNTHASE"/>
    <property type="match status" value="1"/>
</dbReference>
<dbReference type="SUPFAM" id="SSF56512">
    <property type="entry name" value="Nitric oxide (NO) synthase oxygenase domain"/>
    <property type="match status" value="1"/>
</dbReference>
<evidence type="ECO:0000256" key="9">
    <source>
        <dbReference type="ARBA" id="ARBA00022860"/>
    </source>
</evidence>
<dbReference type="EC" id="1.14.13.39" evidence="4"/>
<dbReference type="PANTHER" id="PTHR43410">
    <property type="entry name" value="NITRIC OXIDE SYNTHASE OXYGENASE"/>
    <property type="match status" value="1"/>
</dbReference>
<accession>A0A816ATM4</accession>
<gene>
    <name evidence="13" type="ORF">XAT740_LOCUS47788</name>
</gene>
<dbReference type="InterPro" id="IPR044943">
    <property type="entry name" value="NOS_dom_1"/>
</dbReference>
<evidence type="ECO:0000256" key="6">
    <source>
        <dbReference type="ARBA" id="ARBA00022643"/>
    </source>
</evidence>
<proteinExistence type="inferred from homology"/>
<evidence type="ECO:0000313" key="13">
    <source>
        <dbReference type="EMBL" id="CAF1601658.1"/>
    </source>
</evidence>
<evidence type="ECO:0000256" key="5">
    <source>
        <dbReference type="ARBA" id="ARBA00022617"/>
    </source>
</evidence>
<evidence type="ECO:0000256" key="10">
    <source>
        <dbReference type="ARBA" id="ARBA00023002"/>
    </source>
</evidence>
<evidence type="ECO:0000256" key="2">
    <source>
        <dbReference type="ARBA" id="ARBA00001970"/>
    </source>
</evidence>
<feature type="domain" description="Nitric oxide synthase (NOS)" evidence="12">
    <location>
        <begin position="107"/>
        <end position="208"/>
    </location>
</feature>
<keyword evidence="14" id="KW-1185">Reference proteome</keyword>
<evidence type="ECO:0000256" key="4">
    <source>
        <dbReference type="ARBA" id="ARBA00012989"/>
    </source>
</evidence>